<reference evidence="2" key="2">
    <citation type="submission" date="2021-04" db="EMBL/GenBank/DDBJ databases">
        <authorList>
            <person name="Gilroy R."/>
        </authorList>
    </citation>
    <scope>NUCLEOTIDE SEQUENCE</scope>
    <source>
        <strain evidence="2">G3-2149</strain>
    </source>
</reference>
<proteinExistence type="predicted"/>
<accession>A0A9E2L8D8</accession>
<keyword evidence="1" id="KW-1133">Transmembrane helix</keyword>
<keyword evidence="1" id="KW-0472">Membrane</keyword>
<dbReference type="AlphaFoldDB" id="A0A9E2L8D8"/>
<reference evidence="2" key="1">
    <citation type="journal article" date="2021" name="PeerJ">
        <title>Extensive microbial diversity within the chicken gut microbiome revealed by metagenomics and culture.</title>
        <authorList>
            <person name="Gilroy R."/>
            <person name="Ravi A."/>
            <person name="Getino M."/>
            <person name="Pursley I."/>
            <person name="Horton D.L."/>
            <person name="Alikhan N.F."/>
            <person name="Baker D."/>
            <person name="Gharbi K."/>
            <person name="Hall N."/>
            <person name="Watson M."/>
            <person name="Adriaenssens E.M."/>
            <person name="Foster-Nyarko E."/>
            <person name="Jarju S."/>
            <person name="Secka A."/>
            <person name="Antonio M."/>
            <person name="Oren A."/>
            <person name="Chaudhuri R.R."/>
            <person name="La Ragione R."/>
            <person name="Hildebrand F."/>
            <person name="Pallen M.J."/>
        </authorList>
    </citation>
    <scope>NUCLEOTIDE SEQUENCE</scope>
    <source>
        <strain evidence="2">G3-2149</strain>
    </source>
</reference>
<sequence length="511" mass="60009">MKNNPYAFINNQKRNYRDRYIFYYNQYKGDIPYDIMLQLKAYRQSLGLSSTDVDDVIDKLKNPELIVRRIISKQDTEPVVDISAVKEEASMLGEDYANLIDKLSEFEYIAKEVLEMTSQLSDRCKAVAKNLSDVGTTMAKIGFQRMKKQKSGGSATFGIGLAIAAAAEIYDQYQKYQIQQKEERRLQTLLEKKQAYANMSYESIHKALEQFQANLPKFDNMLSKSGDLIAWKDSSRDKKLKMFEIAFFCKIKRQYDIEVLNFVLQEMEAWMNGYQNSDAPYPSLKNLIDDEIHFWAALILKTENFDENKWIKYLENLITKNKDFYWPIEYMLLTKSYFLRNYVGVTLWETDPERLCSLHRETPIITALAEEARDKIDMLTHEKQQICSNVKEMLSTNAYFNECRQLISSNIKLTKFGFWDVCALAIMFFVFWIGTFVLMVIFMGMIEGGDIGFIVSILSILGLTYLLHRKREFFLRLMPCIRKNKKYFTKLDRNLRDKEKTIVNKYNNIKL</sequence>
<dbReference type="EMBL" id="JAHLFU010000309">
    <property type="protein sequence ID" value="MBU3854937.1"/>
    <property type="molecule type" value="Genomic_DNA"/>
</dbReference>
<evidence type="ECO:0000313" key="3">
    <source>
        <dbReference type="Proteomes" id="UP000823865"/>
    </source>
</evidence>
<feature type="transmembrane region" description="Helical" evidence="1">
    <location>
        <begin position="421"/>
        <end position="445"/>
    </location>
</feature>
<evidence type="ECO:0000256" key="1">
    <source>
        <dbReference type="SAM" id="Phobius"/>
    </source>
</evidence>
<organism evidence="2 3">
    <name type="scientific">Candidatus Paraprevotella stercoravium</name>
    <dbReference type="NCBI Taxonomy" id="2838725"/>
    <lineage>
        <taxon>Bacteria</taxon>
        <taxon>Pseudomonadati</taxon>
        <taxon>Bacteroidota</taxon>
        <taxon>Bacteroidia</taxon>
        <taxon>Bacteroidales</taxon>
        <taxon>Prevotellaceae</taxon>
        <taxon>Paraprevotella</taxon>
    </lineage>
</organism>
<comment type="caution">
    <text evidence="2">The sequence shown here is derived from an EMBL/GenBank/DDBJ whole genome shotgun (WGS) entry which is preliminary data.</text>
</comment>
<name>A0A9E2L8D8_9BACT</name>
<evidence type="ECO:0000313" key="2">
    <source>
        <dbReference type="EMBL" id="MBU3854937.1"/>
    </source>
</evidence>
<protein>
    <submittedName>
        <fullName evidence="2">Uncharacterized protein</fullName>
    </submittedName>
</protein>
<dbReference type="Proteomes" id="UP000823865">
    <property type="component" value="Unassembled WGS sequence"/>
</dbReference>
<keyword evidence="1" id="KW-0812">Transmembrane</keyword>
<feature type="transmembrane region" description="Helical" evidence="1">
    <location>
        <begin position="451"/>
        <end position="468"/>
    </location>
</feature>
<gene>
    <name evidence="2" type="ORF">H9789_14195</name>
</gene>